<dbReference type="PANTHER" id="PTHR23542">
    <property type="match status" value="1"/>
</dbReference>
<evidence type="ECO:0000259" key="2">
    <source>
        <dbReference type="PROSITE" id="PS50850"/>
    </source>
</evidence>
<feature type="transmembrane region" description="Helical" evidence="1">
    <location>
        <begin position="138"/>
        <end position="153"/>
    </location>
</feature>
<dbReference type="EMBL" id="CAFBPB010000114">
    <property type="protein sequence ID" value="CAB5008404.1"/>
    <property type="molecule type" value="Genomic_DNA"/>
</dbReference>
<dbReference type="InterPro" id="IPR036259">
    <property type="entry name" value="MFS_trans_sf"/>
</dbReference>
<feature type="transmembrane region" description="Helical" evidence="1">
    <location>
        <begin position="107"/>
        <end position="126"/>
    </location>
</feature>
<feature type="domain" description="Major facilitator superfamily (MFS) profile" evidence="2">
    <location>
        <begin position="70"/>
        <end position="270"/>
    </location>
</feature>
<dbReference type="InterPro" id="IPR011701">
    <property type="entry name" value="MFS"/>
</dbReference>
<dbReference type="AlphaFoldDB" id="A0A6J7Q2D9"/>
<keyword evidence="1" id="KW-1133">Transmembrane helix</keyword>
<organism evidence="3">
    <name type="scientific">freshwater metagenome</name>
    <dbReference type="NCBI Taxonomy" id="449393"/>
    <lineage>
        <taxon>unclassified sequences</taxon>
        <taxon>metagenomes</taxon>
        <taxon>ecological metagenomes</taxon>
    </lineage>
</organism>
<feature type="transmembrane region" description="Helical" evidence="1">
    <location>
        <begin position="29"/>
        <end position="49"/>
    </location>
</feature>
<name>A0A6J7Q2D9_9ZZZZ</name>
<feature type="transmembrane region" description="Helical" evidence="1">
    <location>
        <begin position="159"/>
        <end position="181"/>
    </location>
</feature>
<dbReference type="PROSITE" id="PS50850">
    <property type="entry name" value="MFS"/>
    <property type="match status" value="1"/>
</dbReference>
<sequence>MDSSSLNAAQVLGPVVATALSLSKYPQSPFIVCSILIFTGGIGLAFSRASRNWVPEVRESGIAGVWRNKAMQVLMLEGCFLGLGWGAFNVAVPAFATLEHVPNRTAWILGAMSICNITGGLVAGLVSNRASAWRAMRATYFFWFLATIPLAITYPGWSMALVCAITGLFGGAIQIFYWEVMEAVRPSGTATSALGWLWSVEGSFVAIGSALGGVISKNLSPRFCLALTSVAVGIGFLVLSLGKGRLKAADRIPTQSEVADAISDLPSQNS</sequence>
<evidence type="ECO:0000313" key="3">
    <source>
        <dbReference type="EMBL" id="CAB5008404.1"/>
    </source>
</evidence>
<protein>
    <submittedName>
        <fullName evidence="3">Unannotated protein</fullName>
    </submittedName>
</protein>
<dbReference type="PANTHER" id="PTHR23542:SF1">
    <property type="entry name" value="MAJOR FACILITATOR SUPERFAMILY (MFS) PROFILE DOMAIN-CONTAINING PROTEIN"/>
    <property type="match status" value="1"/>
</dbReference>
<feature type="transmembrane region" description="Helical" evidence="1">
    <location>
        <begin position="193"/>
        <end position="214"/>
    </location>
</feature>
<accession>A0A6J7Q2D9</accession>
<feature type="transmembrane region" description="Helical" evidence="1">
    <location>
        <begin position="220"/>
        <end position="241"/>
    </location>
</feature>
<keyword evidence="1" id="KW-0812">Transmembrane</keyword>
<dbReference type="GO" id="GO:0022857">
    <property type="term" value="F:transmembrane transporter activity"/>
    <property type="evidence" value="ECO:0007669"/>
    <property type="project" value="InterPro"/>
</dbReference>
<dbReference type="SUPFAM" id="SSF103473">
    <property type="entry name" value="MFS general substrate transporter"/>
    <property type="match status" value="1"/>
</dbReference>
<reference evidence="3" key="1">
    <citation type="submission" date="2020-05" db="EMBL/GenBank/DDBJ databases">
        <authorList>
            <person name="Chiriac C."/>
            <person name="Salcher M."/>
            <person name="Ghai R."/>
            <person name="Kavagutti S V."/>
        </authorList>
    </citation>
    <scope>NUCLEOTIDE SEQUENCE</scope>
</reference>
<gene>
    <name evidence="3" type="ORF">UFOPK4049_00890</name>
</gene>
<proteinExistence type="predicted"/>
<dbReference type="Pfam" id="PF07690">
    <property type="entry name" value="MFS_1"/>
    <property type="match status" value="1"/>
</dbReference>
<keyword evidence="1" id="KW-0472">Membrane</keyword>
<feature type="transmembrane region" description="Helical" evidence="1">
    <location>
        <begin position="70"/>
        <end position="95"/>
    </location>
</feature>
<dbReference type="InterPro" id="IPR020846">
    <property type="entry name" value="MFS_dom"/>
</dbReference>
<dbReference type="Gene3D" id="1.20.1250.20">
    <property type="entry name" value="MFS general substrate transporter like domains"/>
    <property type="match status" value="1"/>
</dbReference>
<evidence type="ECO:0000256" key="1">
    <source>
        <dbReference type="SAM" id="Phobius"/>
    </source>
</evidence>